<gene>
    <name evidence="1" type="ORF">D7Z26_14575</name>
</gene>
<dbReference type="OrthoDB" id="2624068at2"/>
<accession>A0A494XQR1</accession>
<keyword evidence="2" id="KW-1185">Reference proteome</keyword>
<dbReference type="AlphaFoldDB" id="A0A494XQR1"/>
<dbReference type="Proteomes" id="UP000282076">
    <property type="component" value="Unassembled WGS sequence"/>
</dbReference>
<protein>
    <submittedName>
        <fullName evidence="1">Uncharacterized protein</fullName>
    </submittedName>
</protein>
<name>A0A494XQR1_9BACL</name>
<evidence type="ECO:0000313" key="1">
    <source>
        <dbReference type="EMBL" id="RKP52967.1"/>
    </source>
</evidence>
<comment type="caution">
    <text evidence="1">The sequence shown here is derived from an EMBL/GenBank/DDBJ whole genome shotgun (WGS) entry which is preliminary data.</text>
</comment>
<evidence type="ECO:0000313" key="2">
    <source>
        <dbReference type="Proteomes" id="UP000282076"/>
    </source>
</evidence>
<proteinExistence type="predicted"/>
<dbReference type="EMBL" id="RBZM01000006">
    <property type="protein sequence ID" value="RKP52967.1"/>
    <property type="molecule type" value="Genomic_DNA"/>
</dbReference>
<organism evidence="1 2">
    <name type="scientific">Cohnella endophytica</name>
    <dbReference type="NCBI Taxonomy" id="2419778"/>
    <lineage>
        <taxon>Bacteria</taxon>
        <taxon>Bacillati</taxon>
        <taxon>Bacillota</taxon>
        <taxon>Bacilli</taxon>
        <taxon>Bacillales</taxon>
        <taxon>Paenibacillaceae</taxon>
        <taxon>Cohnella</taxon>
    </lineage>
</organism>
<dbReference type="RefSeq" id="WP_120977711.1">
    <property type="nucleotide sequence ID" value="NZ_RBZM01000006.1"/>
</dbReference>
<reference evidence="1 2" key="1">
    <citation type="submission" date="2018-10" db="EMBL/GenBank/DDBJ databases">
        <title>Cohnella sp. M2MS4P-1, whole genome shotgun sequence.</title>
        <authorList>
            <person name="Tuo L."/>
        </authorList>
    </citation>
    <scope>NUCLEOTIDE SEQUENCE [LARGE SCALE GENOMIC DNA]</scope>
    <source>
        <strain evidence="1 2">M2MS4P-1</strain>
    </source>
</reference>
<sequence length="151" mass="17866">MISNKIILGRSTSISKLSYKDPKYGFSLRLPSWWKRFIVVKSNKRLIDAEYGVFFFFKYKGKVYEEVLSLLVFRMTRKQWRKKGYDDSPIIFLAERNGLIFAYTVPGELPADFLSKSKQDYDYKKYGRPIRLLKRMVNEDVPKIVKTLGIE</sequence>